<keyword evidence="1" id="KW-0732">Signal</keyword>
<comment type="caution">
    <text evidence="2">The sequence shown here is derived from an EMBL/GenBank/DDBJ whole genome shotgun (WGS) entry which is preliminary data.</text>
</comment>
<keyword evidence="3" id="KW-1185">Reference proteome</keyword>
<name>A0A401KFA7_ASPAW</name>
<dbReference type="STRING" id="105351.A0A401KFA7"/>
<proteinExistence type="predicted"/>
<gene>
    <name evidence="2" type="ORF">AAWM_00888</name>
</gene>
<organism evidence="2 3">
    <name type="scientific">Aspergillus awamori</name>
    <name type="common">Black koji mold</name>
    <dbReference type="NCBI Taxonomy" id="105351"/>
    <lineage>
        <taxon>Eukaryota</taxon>
        <taxon>Fungi</taxon>
        <taxon>Dikarya</taxon>
        <taxon>Ascomycota</taxon>
        <taxon>Pezizomycotina</taxon>
        <taxon>Eurotiomycetes</taxon>
        <taxon>Eurotiomycetidae</taxon>
        <taxon>Eurotiales</taxon>
        <taxon>Aspergillaceae</taxon>
        <taxon>Aspergillus</taxon>
    </lineage>
</organism>
<sequence length="306" mass="33607">MNLTLILALLATLVASIPADGLSFTDIYNPLCHKNSDCGTGCCYNGLCLAYCLHNEDDVHTDLVRSLVDESLLRTEENLDITAPVCHTNRDCGTGCCYHGLCLAYCPNDMAKRGDGGATWGELSLFFESPGRPPKCSRRTCKGGCCRKGLCVYCYMDKRDDLDDPIDAYGYDADVDIDADTGFDVNVDADIFDDSDDAAQEPASEMHKRYSMPDTDLLPTSADIIHTEGMCSKRTCKGCCWQNVCMAKCPRGERDEAVDDGEGSEETSLDLVDWNLPQVVCSRAAPCKVGCCWHGLCWGLCRWEDN</sequence>
<evidence type="ECO:0000313" key="2">
    <source>
        <dbReference type="EMBL" id="GCB18003.1"/>
    </source>
</evidence>
<protein>
    <submittedName>
        <fullName evidence="2">Uncharacterized protein</fullName>
    </submittedName>
</protein>
<dbReference type="AlphaFoldDB" id="A0A401KFA7"/>
<feature type="chain" id="PRO_5019205251" evidence="1">
    <location>
        <begin position="22"/>
        <end position="306"/>
    </location>
</feature>
<evidence type="ECO:0000313" key="3">
    <source>
        <dbReference type="Proteomes" id="UP000286921"/>
    </source>
</evidence>
<feature type="signal peptide" evidence="1">
    <location>
        <begin position="1"/>
        <end position="21"/>
    </location>
</feature>
<dbReference type="EMBL" id="BDHI01000001">
    <property type="protein sequence ID" value="GCB18003.1"/>
    <property type="molecule type" value="Genomic_DNA"/>
</dbReference>
<accession>A0A401KFA7</accession>
<evidence type="ECO:0000256" key="1">
    <source>
        <dbReference type="SAM" id="SignalP"/>
    </source>
</evidence>
<reference evidence="2 3" key="1">
    <citation type="submission" date="2016-09" db="EMBL/GenBank/DDBJ databases">
        <title>Aspergillus awamori IFM 58123T.</title>
        <authorList>
            <person name="Kusuya Y."/>
            <person name="Shimizu M."/>
            <person name="Takahashi H."/>
            <person name="Yaguchi T."/>
        </authorList>
    </citation>
    <scope>NUCLEOTIDE SEQUENCE [LARGE SCALE GENOMIC DNA]</scope>
    <source>
        <strain evidence="2 3">IFM 58123</strain>
    </source>
</reference>
<dbReference type="Proteomes" id="UP000286921">
    <property type="component" value="Unassembled WGS sequence"/>
</dbReference>